<evidence type="ECO:0000313" key="1">
    <source>
        <dbReference type="EMBL" id="KAF6029484.1"/>
    </source>
</evidence>
<accession>A0A7J7JUT8</accession>
<dbReference type="AlphaFoldDB" id="A0A7J7JUT8"/>
<dbReference type="Proteomes" id="UP000593567">
    <property type="component" value="Unassembled WGS sequence"/>
</dbReference>
<protein>
    <submittedName>
        <fullName evidence="1">Uncharacterized protein</fullName>
    </submittedName>
</protein>
<keyword evidence="2" id="KW-1185">Reference proteome</keyword>
<evidence type="ECO:0000313" key="2">
    <source>
        <dbReference type="Proteomes" id="UP000593567"/>
    </source>
</evidence>
<sequence length="71" mass="8068">MTHQRSDSSKVIYSLAGSHDNENYANSSAIQRRMDNNEPANFYADITAAKKRRKEPDGAEVEMLENELYGM</sequence>
<reference evidence="1" key="1">
    <citation type="submission" date="2020-06" db="EMBL/GenBank/DDBJ databases">
        <title>Draft genome of Bugula neritina, a colonial animal packing powerful symbionts and potential medicines.</title>
        <authorList>
            <person name="Rayko M."/>
        </authorList>
    </citation>
    <scope>NUCLEOTIDE SEQUENCE [LARGE SCALE GENOMIC DNA]</scope>
    <source>
        <strain evidence="1">Kwan_BN1</strain>
    </source>
</reference>
<dbReference type="EMBL" id="VXIV02001811">
    <property type="protein sequence ID" value="KAF6029484.1"/>
    <property type="molecule type" value="Genomic_DNA"/>
</dbReference>
<gene>
    <name evidence="1" type="ORF">EB796_012171</name>
</gene>
<organism evidence="1 2">
    <name type="scientific">Bugula neritina</name>
    <name type="common">Brown bryozoan</name>
    <name type="synonym">Sertularia neritina</name>
    <dbReference type="NCBI Taxonomy" id="10212"/>
    <lineage>
        <taxon>Eukaryota</taxon>
        <taxon>Metazoa</taxon>
        <taxon>Spiralia</taxon>
        <taxon>Lophotrochozoa</taxon>
        <taxon>Bryozoa</taxon>
        <taxon>Gymnolaemata</taxon>
        <taxon>Cheilostomatida</taxon>
        <taxon>Flustrina</taxon>
        <taxon>Buguloidea</taxon>
        <taxon>Bugulidae</taxon>
        <taxon>Bugula</taxon>
    </lineage>
</organism>
<proteinExistence type="predicted"/>
<comment type="caution">
    <text evidence="1">The sequence shown here is derived from an EMBL/GenBank/DDBJ whole genome shotgun (WGS) entry which is preliminary data.</text>
</comment>
<name>A0A7J7JUT8_BUGNE</name>